<dbReference type="InterPro" id="IPR036415">
    <property type="entry name" value="Lamin_tail_dom_sf"/>
</dbReference>
<gene>
    <name evidence="3" type="ORF">METZ01_LOCUS514700</name>
</gene>
<name>A0A383EY72_9ZZZZ</name>
<dbReference type="SUPFAM" id="SSF74853">
    <property type="entry name" value="Lamin A/C globular tail domain"/>
    <property type="match status" value="1"/>
</dbReference>
<reference evidence="3" key="1">
    <citation type="submission" date="2018-05" db="EMBL/GenBank/DDBJ databases">
        <authorList>
            <person name="Lanie J.A."/>
            <person name="Ng W.-L."/>
            <person name="Kazmierczak K.M."/>
            <person name="Andrzejewski T.M."/>
            <person name="Davidsen T.M."/>
            <person name="Wayne K.J."/>
            <person name="Tettelin H."/>
            <person name="Glass J.I."/>
            <person name="Rusch D."/>
            <person name="Podicherti R."/>
            <person name="Tsui H.-C.T."/>
            <person name="Winkler M.E."/>
        </authorList>
    </citation>
    <scope>NUCLEOTIDE SEQUENCE</scope>
</reference>
<dbReference type="EMBL" id="UINC01229927">
    <property type="protein sequence ID" value="SVE61846.1"/>
    <property type="molecule type" value="Genomic_DNA"/>
</dbReference>
<sequence length="228" mass="23862">DDMLWVFLVSDTGSATDAGAEHVATLNFDVGSASGIYSLGYVATVNTADMISYINADDVDDDLAGIDTSFNHSVEVVSPQTATLVINEISYNTPSYDHEWVEIYNAGTDAVDLIGIGVSDAGTHVPVTCDCGTTIEPGGYIVFCTDTMASDGVSPTLPEGFECDCSTGSEAWALSNGGDVVYLTTPSWDGDDSEPDASEYSDMVEYDDGGDWAHTSAADGDGPSLELI</sequence>
<feature type="compositionally biased region" description="Acidic residues" evidence="1">
    <location>
        <begin position="189"/>
        <end position="210"/>
    </location>
</feature>
<evidence type="ECO:0000313" key="3">
    <source>
        <dbReference type="EMBL" id="SVE61846.1"/>
    </source>
</evidence>
<proteinExistence type="predicted"/>
<feature type="non-terminal residue" evidence="3">
    <location>
        <position position="228"/>
    </location>
</feature>
<feature type="non-terminal residue" evidence="3">
    <location>
        <position position="1"/>
    </location>
</feature>
<organism evidence="3">
    <name type="scientific">marine metagenome</name>
    <dbReference type="NCBI Taxonomy" id="408172"/>
    <lineage>
        <taxon>unclassified sequences</taxon>
        <taxon>metagenomes</taxon>
        <taxon>ecological metagenomes</taxon>
    </lineage>
</organism>
<evidence type="ECO:0000259" key="2">
    <source>
        <dbReference type="PROSITE" id="PS51841"/>
    </source>
</evidence>
<dbReference type="Pfam" id="PF00932">
    <property type="entry name" value="LTD"/>
    <property type="match status" value="1"/>
</dbReference>
<evidence type="ECO:0000256" key="1">
    <source>
        <dbReference type="SAM" id="MobiDB-lite"/>
    </source>
</evidence>
<protein>
    <recommendedName>
        <fullName evidence="2">LTD domain-containing protein</fullName>
    </recommendedName>
</protein>
<accession>A0A383EY72</accession>
<dbReference type="AlphaFoldDB" id="A0A383EY72"/>
<dbReference type="InterPro" id="IPR001322">
    <property type="entry name" value="Lamin_tail_dom"/>
</dbReference>
<feature type="domain" description="LTD" evidence="2">
    <location>
        <begin position="78"/>
        <end position="228"/>
    </location>
</feature>
<dbReference type="PROSITE" id="PS51841">
    <property type="entry name" value="LTD"/>
    <property type="match status" value="1"/>
</dbReference>
<feature type="region of interest" description="Disordered" evidence="1">
    <location>
        <begin position="187"/>
        <end position="228"/>
    </location>
</feature>